<dbReference type="Proteomes" id="UP001219518">
    <property type="component" value="Unassembled WGS sequence"/>
</dbReference>
<feature type="transmembrane region" description="Helical" evidence="2">
    <location>
        <begin position="346"/>
        <end position="367"/>
    </location>
</feature>
<name>A0AAE1GV96_9NEOP</name>
<accession>A0AAE1GV96</accession>
<dbReference type="EMBL" id="JAHWGI010000100">
    <property type="protein sequence ID" value="KAK3909418.1"/>
    <property type="molecule type" value="Genomic_DNA"/>
</dbReference>
<evidence type="ECO:0000313" key="3">
    <source>
        <dbReference type="EMBL" id="KAK3909418.1"/>
    </source>
</evidence>
<protein>
    <submittedName>
        <fullName evidence="3">Transmembrane protein 94</fullName>
    </submittedName>
</protein>
<proteinExistence type="predicted"/>
<keyword evidence="4" id="KW-1185">Reference proteome</keyword>
<gene>
    <name evidence="3" type="ORF">KUF71_019473</name>
</gene>
<sequence>MSAKASLEARSLMDEAQRAPEITSFNPQRTEDEARKSNLNKEPKNVLGLSTKEALNKLYIDIEELLHEQLSAKDDQYKYSWLYETLFYRSQYTTICWTSALALLTAGVCMLISYVSSDHPRLSTLPLEAIFVFILTVVNVSAVAWDNKLRHNEIPLGVSALLEKVKEAVEWSDWKPENYPHLCSPLSPCITLQWTHRDGKLVNLPWALLVAGDVVVMRPGQPAPGPCSPINVGKDLPTLQTGELFSPAPNKKTDIFSVPTARTPLQNEEYVLQQTPYINNLRIAMEQALNRPITYYNSQRHNLMLKYVELIFLPTILILVLLVNLARLGYLHHWVSSGSWIEMLMLQPIAIVLPLLPLVFPTTWLLLNCLGMARLLAILDLSPYENNKCLDPFEDVEAEPQQNPSRLSWQSIRKHFSSVILGSEPILCRSANILHVLGSVTALCCVDKKGILSWPNPTAEKVFFLRNASPTSHSSSLVSEDAALYTDTGAVANSMEVVDDTGDTKMGAGNNESSTVAEVLDLTHDHSSPFRLQFDDHTWKQYLSSLKPLGLAILLNTCNMATQEHYTAFCAHVTCEALYDEDLVPVTNRRNHPIAGDFAALPAVNKGMVSFSTSSLSVCTSQEATGIGAPCDSMLWCLCELAKQIGFVDKAQDLFQLQQQLSTFRHVQPELARRDIKFARSLPMATKLKFPFPHMVAVVVQEQTSHSLQLMSQGTADIILDSCVEYWDGRDLCTLSQSDRKKVLDFYQRSSLTAYCTAFAYRPLSRAISSTLGNVYLELPADSRHLYAPHRSPTPLALDSKSKGLLANFQSTDSLFGYETKETEVTSVEECFELQCNQVFVGMVTMQYQAQIDMVKLIEQLERACVRFVHFSKENELRSRVFSEKMGLESGWNCHISLLSERNRSGSDTSDIRPGPPRNYSNACLASTVKQHINLPLQFIPPRSNLPASRTMSLSAPSAINLEHSYAPNPPDWETSNNRDGCDDEGLASQDNVALNENQANQEAWRSLSCLTDSTEQSAPINFDMSNRAKLPRGIDKIRPHLEQIDNVPLLVSLFTDCTPDATREMLHIMQEYGEVVCVLGSAANADNMGIFLQADASIAVEPLYPQVCQKVAVLNPVCNGKGPGPTDLSRALNSVACSLGFKRDNPISLFQLIMEARHFMQCVWNCVQFWVCCGVSLSTLQTLGVFLMLPPIFTTGQVMWFVCVIIPVLSLSLVGSPTDSQVMQRPTSNKQGAVISSKRVAIFVVWCYGAKFLPTIIVALLLYAVTLDSFCKEMAVARNETCTMVYPTVAPDASFKWGGWDDHFFGLLIAQHFSAIILLLHFVCISISFVHREYLSWHKWPHNNVWWLCTSLIVLLVQAVYSVLYLGAMSLDAPEDASILSVPWLSMVLALISPFAICVINEYVKWEEIKANVRYQKRARLEFGTKLGMNSPF</sequence>
<keyword evidence="2" id="KW-1133">Transmembrane helix</keyword>
<keyword evidence="2 3" id="KW-0812">Transmembrane</keyword>
<dbReference type="PANTHER" id="PTHR13219:SF6">
    <property type="entry name" value="TRANSMEMBRANE PROTEIN 94"/>
    <property type="match status" value="1"/>
</dbReference>
<feature type="transmembrane region" description="Helical" evidence="2">
    <location>
        <begin position="307"/>
        <end position="326"/>
    </location>
</feature>
<feature type="transmembrane region" description="Helical" evidence="2">
    <location>
        <begin position="1385"/>
        <end position="1405"/>
    </location>
</feature>
<feature type="transmembrane region" description="Helical" evidence="2">
    <location>
        <begin position="1346"/>
        <end position="1365"/>
    </location>
</feature>
<feature type="transmembrane region" description="Helical" evidence="2">
    <location>
        <begin position="1241"/>
        <end position="1266"/>
    </location>
</feature>
<feature type="region of interest" description="Disordered" evidence="1">
    <location>
        <begin position="1"/>
        <end position="41"/>
    </location>
</feature>
<reference evidence="3" key="1">
    <citation type="submission" date="2021-07" db="EMBL/GenBank/DDBJ databases">
        <authorList>
            <person name="Catto M.A."/>
            <person name="Jacobson A."/>
            <person name="Kennedy G."/>
            <person name="Labadie P."/>
            <person name="Hunt B.G."/>
            <person name="Srinivasan R."/>
        </authorList>
    </citation>
    <scope>NUCLEOTIDE SEQUENCE</scope>
    <source>
        <strain evidence="3">PL_HMW_Pooled</strain>
        <tissue evidence="3">Head</tissue>
    </source>
</reference>
<dbReference type="SUPFAM" id="SSF81665">
    <property type="entry name" value="Calcium ATPase, transmembrane domain M"/>
    <property type="match status" value="1"/>
</dbReference>
<feature type="transmembrane region" description="Helical" evidence="2">
    <location>
        <begin position="1168"/>
        <end position="1193"/>
    </location>
</feature>
<feature type="compositionally biased region" description="Basic and acidic residues" evidence="1">
    <location>
        <begin position="29"/>
        <end position="41"/>
    </location>
</feature>
<dbReference type="Gene3D" id="1.20.1110.10">
    <property type="entry name" value="Calcium-transporting ATPase, transmembrane domain"/>
    <property type="match status" value="1"/>
</dbReference>
<dbReference type="InterPro" id="IPR023298">
    <property type="entry name" value="ATPase_P-typ_TM_dom_sf"/>
</dbReference>
<feature type="transmembrane region" description="Helical" evidence="2">
    <location>
        <begin position="127"/>
        <end position="145"/>
    </location>
</feature>
<evidence type="ECO:0000256" key="2">
    <source>
        <dbReference type="SAM" id="Phobius"/>
    </source>
</evidence>
<feature type="transmembrane region" description="Helical" evidence="2">
    <location>
        <begin position="1199"/>
        <end position="1220"/>
    </location>
</feature>
<organism evidence="3 4">
    <name type="scientific">Frankliniella fusca</name>
    <dbReference type="NCBI Taxonomy" id="407009"/>
    <lineage>
        <taxon>Eukaryota</taxon>
        <taxon>Metazoa</taxon>
        <taxon>Ecdysozoa</taxon>
        <taxon>Arthropoda</taxon>
        <taxon>Hexapoda</taxon>
        <taxon>Insecta</taxon>
        <taxon>Pterygota</taxon>
        <taxon>Neoptera</taxon>
        <taxon>Paraneoptera</taxon>
        <taxon>Thysanoptera</taxon>
        <taxon>Terebrantia</taxon>
        <taxon>Thripoidea</taxon>
        <taxon>Thripidae</taxon>
        <taxon>Frankliniella</taxon>
    </lineage>
</organism>
<dbReference type="PANTHER" id="PTHR13219">
    <property type="entry name" value="TRANSMEMBRANE PROTEIN 94"/>
    <property type="match status" value="1"/>
</dbReference>
<dbReference type="InterPro" id="IPR039720">
    <property type="entry name" value="TMEM94"/>
</dbReference>
<keyword evidence="2" id="KW-0472">Membrane</keyword>
<feature type="transmembrane region" description="Helical" evidence="2">
    <location>
        <begin position="95"/>
        <end position="115"/>
    </location>
</feature>
<reference evidence="3" key="2">
    <citation type="journal article" date="2023" name="BMC Genomics">
        <title>Pest status, molecular evolution, and epigenetic factors derived from the genome assembly of Frankliniella fusca, a thysanopteran phytovirus vector.</title>
        <authorList>
            <person name="Catto M.A."/>
            <person name="Labadie P.E."/>
            <person name="Jacobson A.L."/>
            <person name="Kennedy G.G."/>
            <person name="Srinivasan R."/>
            <person name="Hunt B.G."/>
        </authorList>
    </citation>
    <scope>NUCLEOTIDE SEQUENCE</scope>
    <source>
        <strain evidence="3">PL_HMW_Pooled</strain>
    </source>
</reference>
<feature type="transmembrane region" description="Helical" evidence="2">
    <location>
        <begin position="1305"/>
        <end position="1325"/>
    </location>
</feature>
<comment type="caution">
    <text evidence="3">The sequence shown here is derived from an EMBL/GenBank/DDBJ whole genome shotgun (WGS) entry which is preliminary data.</text>
</comment>
<evidence type="ECO:0000256" key="1">
    <source>
        <dbReference type="SAM" id="MobiDB-lite"/>
    </source>
</evidence>
<evidence type="ECO:0000313" key="4">
    <source>
        <dbReference type="Proteomes" id="UP001219518"/>
    </source>
</evidence>